<protein>
    <submittedName>
        <fullName evidence="2">Surface presentation of antigens (SPOA)</fullName>
    </submittedName>
</protein>
<dbReference type="Gene3D" id="2.30.330.10">
    <property type="entry name" value="SpoA-like"/>
    <property type="match status" value="1"/>
</dbReference>
<gene>
    <name evidence="2" type="ORF">ROA7023_00486</name>
</gene>
<feature type="compositionally biased region" description="Acidic residues" evidence="1">
    <location>
        <begin position="331"/>
        <end position="345"/>
    </location>
</feature>
<proteinExistence type="predicted"/>
<organism evidence="2 3">
    <name type="scientific">Roseisalinus antarcticus</name>
    <dbReference type="NCBI Taxonomy" id="254357"/>
    <lineage>
        <taxon>Bacteria</taxon>
        <taxon>Pseudomonadati</taxon>
        <taxon>Pseudomonadota</taxon>
        <taxon>Alphaproteobacteria</taxon>
        <taxon>Rhodobacterales</taxon>
        <taxon>Roseobacteraceae</taxon>
        <taxon>Roseisalinus</taxon>
    </lineage>
</organism>
<feature type="region of interest" description="Disordered" evidence="1">
    <location>
        <begin position="305"/>
        <end position="418"/>
    </location>
</feature>
<dbReference type="Proteomes" id="UP000193900">
    <property type="component" value="Unassembled WGS sequence"/>
</dbReference>
<reference evidence="2 3" key="1">
    <citation type="submission" date="2017-03" db="EMBL/GenBank/DDBJ databases">
        <authorList>
            <person name="Afonso C.L."/>
            <person name="Miller P.J."/>
            <person name="Scott M.A."/>
            <person name="Spackman E."/>
            <person name="Goraichik I."/>
            <person name="Dimitrov K.M."/>
            <person name="Suarez D.L."/>
            <person name="Swayne D.E."/>
        </authorList>
    </citation>
    <scope>NUCLEOTIDE SEQUENCE [LARGE SCALE GENOMIC DNA]</scope>
    <source>
        <strain evidence="2 3">CECT 7023</strain>
    </source>
</reference>
<dbReference type="RefSeq" id="WP_143535413.1">
    <property type="nucleotide sequence ID" value="NZ_FWFZ01000001.1"/>
</dbReference>
<evidence type="ECO:0000313" key="2">
    <source>
        <dbReference type="EMBL" id="SLN19792.1"/>
    </source>
</evidence>
<evidence type="ECO:0000313" key="3">
    <source>
        <dbReference type="Proteomes" id="UP000193900"/>
    </source>
</evidence>
<sequence length="418" mass="43289">MADQDISKVLARMARAGDVPSESGVVTPVRALRLSLARAVEGAAGLKVSVLSISEEAGVLDDLVSMVSNDDLILGLHGAKGLEGLAALDRELRSALVEAQTMGQLSAMPAPDRPVSVADVALATPVIDAFMIELVIAAAPTALAGWTASIKTGARIDGKRGTSLKLPEAGYRMFRLSVDLGVADREGTLIIALPPDRSTAAVPAEEKDWSGQLHKVVNAAPTKLTAVLHRLKVPLAYAEGLRAGDIVPLAGVTVSSVRLEGPDGSFAGTARLGQLGGMRAVRIEPPPPKEMRDHASTPMLPGDVAGWGGADEEDPNCGIDDQGLAGYGIGDDMDTYDGAAVEDDGGAQYGDQASQDGQDSYEPGYPAEDQGYDGHAMTGEEGYDPQGAGGDGAYDPDAYDPDTIDFAAAPMSFDEEPQ</sequence>
<evidence type="ECO:0000256" key="1">
    <source>
        <dbReference type="SAM" id="MobiDB-lite"/>
    </source>
</evidence>
<dbReference type="OrthoDB" id="7824563at2"/>
<dbReference type="EMBL" id="FWFZ01000001">
    <property type="protein sequence ID" value="SLN19792.1"/>
    <property type="molecule type" value="Genomic_DNA"/>
</dbReference>
<name>A0A1Y5RKR6_9RHOB</name>
<keyword evidence="3" id="KW-1185">Reference proteome</keyword>
<dbReference type="AlphaFoldDB" id="A0A1Y5RKR6"/>
<accession>A0A1Y5RKR6</accession>
<dbReference type="InterPro" id="IPR036429">
    <property type="entry name" value="SpoA-like_sf"/>
</dbReference>